<proteinExistence type="predicted"/>
<evidence type="ECO:0000313" key="2">
    <source>
        <dbReference type="EMBL" id="MFD2969957.1"/>
    </source>
</evidence>
<evidence type="ECO:0000313" key="3">
    <source>
        <dbReference type="Proteomes" id="UP001597525"/>
    </source>
</evidence>
<sequence length="291" mass="33390">MGKLSFSGHETFSCKIYWLKKGYDLVKAGKRFTDDDAVVALGVGKNMVTSIRFWLKAFDIVDEEDQVTSFADFIFADGGVDPYLEDTLTLWLLHYQLVKKEKASIYNMVFNQFRRERTEFTKEHLKRFLNRVILEEKATFSSATLDSDIKVFLANYVNQKSSEIEESYNSILQELALVTSFKQLDQDGHLLDWYQFDLQPKQLPIELLLFVVLDNPTYGQSISLSHLANDPSSLGNIFLLTEGSLVSLLKDIPSKYATYTETAGNQVLQLKSKLDKYKILKNYFAQSYANI</sequence>
<gene>
    <name evidence="2" type="ORF">ACFS7Y_21385</name>
</gene>
<feature type="domain" description="DUF4007" evidence="1">
    <location>
        <begin position="6"/>
        <end position="284"/>
    </location>
</feature>
<comment type="caution">
    <text evidence="2">The sequence shown here is derived from an EMBL/GenBank/DDBJ whole genome shotgun (WGS) entry which is preliminary data.</text>
</comment>
<dbReference type="Proteomes" id="UP001597525">
    <property type="component" value="Unassembled WGS sequence"/>
</dbReference>
<dbReference type="InterPro" id="IPR025248">
    <property type="entry name" value="DUF4007"/>
</dbReference>
<name>A0ABW6BKZ7_9SPHI</name>
<dbReference type="RefSeq" id="WP_320183442.1">
    <property type="nucleotide sequence ID" value="NZ_CP138332.1"/>
</dbReference>
<reference evidence="3" key="1">
    <citation type="journal article" date="2019" name="Int. J. Syst. Evol. Microbiol.">
        <title>The Global Catalogue of Microorganisms (GCM) 10K type strain sequencing project: providing services to taxonomists for standard genome sequencing and annotation.</title>
        <authorList>
            <consortium name="The Broad Institute Genomics Platform"/>
            <consortium name="The Broad Institute Genome Sequencing Center for Infectious Disease"/>
            <person name="Wu L."/>
            <person name="Ma J."/>
        </authorList>
    </citation>
    <scope>NUCLEOTIDE SEQUENCE [LARGE SCALE GENOMIC DNA]</scope>
    <source>
        <strain evidence="3">KCTC 22814</strain>
    </source>
</reference>
<accession>A0ABW6BKZ7</accession>
<organism evidence="2 3">
    <name type="scientific">Sphingobacterium bambusae</name>
    <dbReference type="NCBI Taxonomy" id="662858"/>
    <lineage>
        <taxon>Bacteria</taxon>
        <taxon>Pseudomonadati</taxon>
        <taxon>Bacteroidota</taxon>
        <taxon>Sphingobacteriia</taxon>
        <taxon>Sphingobacteriales</taxon>
        <taxon>Sphingobacteriaceae</taxon>
        <taxon>Sphingobacterium</taxon>
    </lineage>
</organism>
<evidence type="ECO:0000259" key="1">
    <source>
        <dbReference type="Pfam" id="PF13182"/>
    </source>
</evidence>
<protein>
    <submittedName>
        <fullName evidence="2">DUF4007 family protein</fullName>
    </submittedName>
</protein>
<dbReference type="EMBL" id="JBHUPB010000015">
    <property type="protein sequence ID" value="MFD2969957.1"/>
    <property type="molecule type" value="Genomic_DNA"/>
</dbReference>
<dbReference type="Pfam" id="PF13182">
    <property type="entry name" value="DUF4007"/>
    <property type="match status" value="1"/>
</dbReference>
<keyword evidence="3" id="KW-1185">Reference proteome</keyword>